<dbReference type="OrthoDB" id="5401332at2759"/>
<reference evidence="3 4" key="1">
    <citation type="journal article" date="2013" name="BMC Genomics">
        <title>Genomics-driven discovery of the pneumocandin biosynthetic gene cluster in the fungus Glarea lozoyensis.</title>
        <authorList>
            <person name="Chen L."/>
            <person name="Yue Q."/>
            <person name="Zhang X."/>
            <person name="Xiang M."/>
            <person name="Wang C."/>
            <person name="Li S."/>
            <person name="Che Y."/>
            <person name="Ortiz-Lopez F.J."/>
            <person name="Bills G.F."/>
            <person name="Liu X."/>
            <person name="An Z."/>
        </authorList>
    </citation>
    <scope>NUCLEOTIDE SEQUENCE [LARGE SCALE GENOMIC DNA]</scope>
    <source>
        <strain evidence="4">ATCC 20868 / MF5171</strain>
    </source>
</reference>
<feature type="compositionally biased region" description="Polar residues" evidence="1">
    <location>
        <begin position="214"/>
        <end position="223"/>
    </location>
</feature>
<sequence length="540" mass="56609">MQSSRRRGVSDILFDSLLGRDSRLLRERSITDSVSDVKNSFSSWDSCMDAVYCKWPVIAVIIVGGLIVFSVLWCCIRCACCGMSCCCTCFSFLKCCDCCGGSCDGKKNKPHKHLDDPHDPRNGGGFGGDKGYQAPPPMMGGGLNSGPAQTTGLITSRDPPGIPQYAQFEVGKNGLYVEPKPVSDDALPPMPSWETATRKQVANEEKDAVELSNLEPTTSQNVPLMTGAVSPATNQPPSPAANLPTNPYGLASGSGYMNVPPQSRSPVNQQGGFNAAGGYRGGPSPGPGRGGPPRNNAAPMPGYGQRGQDMNKGYGGNYGAPQHQDQYGNDEYMGAVIGDGYGRQRQNQRGNFRPQPQTNYSSDSSRPLNPGRGYSDRSYEERSPGQADSGGFDFGQQAYPPQQSYPPQQQYSQPPPPQQVNRRPVPRTRPSADDYMNYDGETAPPSYRSGSPEAPVAYPGYKPYTPPPGVGRVPVGGRLGGGSGSGGGSGGGNGGGYGGVNGGGRGGEGVGGGGGYGRGVPEALSPGGRGREARGWDPVQ</sequence>
<dbReference type="KEGG" id="glz:GLAREA_01254"/>
<feature type="compositionally biased region" description="Low complexity" evidence="1">
    <location>
        <begin position="396"/>
        <end position="412"/>
    </location>
</feature>
<dbReference type="eggNOG" id="ENOG502SAKR">
    <property type="taxonomic scope" value="Eukaryota"/>
</dbReference>
<evidence type="ECO:0000313" key="3">
    <source>
        <dbReference type="EMBL" id="EPE25342.1"/>
    </source>
</evidence>
<accession>S3CFS6</accession>
<gene>
    <name evidence="3" type="ORF">GLAREA_01254</name>
</gene>
<feature type="compositionally biased region" description="Low complexity" evidence="1">
    <location>
        <begin position="343"/>
        <end position="357"/>
    </location>
</feature>
<keyword evidence="2" id="KW-1133">Transmembrane helix</keyword>
<dbReference type="PANTHER" id="PTHR40018">
    <property type="entry name" value="[PSI+] INDUCTION PROTEIN 2"/>
    <property type="match status" value="1"/>
</dbReference>
<dbReference type="OMA" id="CLCCGIQ"/>
<keyword evidence="2" id="KW-0472">Membrane</keyword>
<dbReference type="EMBL" id="KE145371">
    <property type="protein sequence ID" value="EPE25342.1"/>
    <property type="molecule type" value="Genomic_DNA"/>
</dbReference>
<feature type="compositionally biased region" description="Basic and acidic residues" evidence="1">
    <location>
        <begin position="529"/>
        <end position="540"/>
    </location>
</feature>
<feature type="compositionally biased region" description="Gly residues" evidence="1">
    <location>
        <begin position="274"/>
        <end position="291"/>
    </location>
</feature>
<feature type="compositionally biased region" description="Gly residues" evidence="1">
    <location>
        <begin position="477"/>
        <end position="518"/>
    </location>
</feature>
<feature type="compositionally biased region" description="Polar residues" evidence="1">
    <location>
        <begin position="260"/>
        <end position="270"/>
    </location>
</feature>
<evidence type="ECO:0000256" key="2">
    <source>
        <dbReference type="SAM" id="Phobius"/>
    </source>
</evidence>
<dbReference type="GO" id="GO:0005935">
    <property type="term" value="C:cellular bud neck"/>
    <property type="evidence" value="ECO:0007669"/>
    <property type="project" value="TreeGrafter"/>
</dbReference>
<feature type="transmembrane region" description="Helical" evidence="2">
    <location>
        <begin position="55"/>
        <end position="73"/>
    </location>
</feature>
<organism evidence="3 4">
    <name type="scientific">Glarea lozoyensis (strain ATCC 20868 / MF5171)</name>
    <dbReference type="NCBI Taxonomy" id="1116229"/>
    <lineage>
        <taxon>Eukaryota</taxon>
        <taxon>Fungi</taxon>
        <taxon>Dikarya</taxon>
        <taxon>Ascomycota</taxon>
        <taxon>Pezizomycotina</taxon>
        <taxon>Leotiomycetes</taxon>
        <taxon>Helotiales</taxon>
        <taxon>Helotiaceae</taxon>
        <taxon>Glarea</taxon>
    </lineage>
</organism>
<keyword evidence="2" id="KW-0812">Transmembrane</keyword>
<keyword evidence="4" id="KW-1185">Reference proteome</keyword>
<feature type="compositionally biased region" description="Basic and acidic residues" evidence="1">
    <location>
        <begin position="374"/>
        <end position="383"/>
    </location>
</feature>
<dbReference type="RefSeq" id="XP_008086661.1">
    <property type="nucleotide sequence ID" value="XM_008088470.1"/>
</dbReference>
<dbReference type="GO" id="GO:0005886">
    <property type="term" value="C:plasma membrane"/>
    <property type="evidence" value="ECO:0007669"/>
    <property type="project" value="TreeGrafter"/>
</dbReference>
<dbReference type="PANTHER" id="PTHR40018:SF1">
    <property type="entry name" value="[PSI+] INDUCTION PROTEIN 2"/>
    <property type="match status" value="1"/>
</dbReference>
<dbReference type="STRING" id="1116229.S3CFS6"/>
<proteinExistence type="predicted"/>
<evidence type="ECO:0008006" key="5">
    <source>
        <dbReference type="Google" id="ProtNLM"/>
    </source>
</evidence>
<dbReference type="InterPro" id="IPR037504">
    <property type="entry name" value="PSI_induc_2"/>
</dbReference>
<dbReference type="GeneID" id="19460312"/>
<name>S3CFS6_GLAL2</name>
<feature type="region of interest" description="Disordered" evidence="1">
    <location>
        <begin position="110"/>
        <end position="141"/>
    </location>
</feature>
<dbReference type="HOGENOM" id="CLU_022094_0_0_1"/>
<evidence type="ECO:0000256" key="1">
    <source>
        <dbReference type="SAM" id="MobiDB-lite"/>
    </source>
</evidence>
<evidence type="ECO:0000313" key="4">
    <source>
        <dbReference type="Proteomes" id="UP000016922"/>
    </source>
</evidence>
<feature type="compositionally biased region" description="Polar residues" evidence="1">
    <location>
        <begin position="358"/>
        <end position="367"/>
    </location>
</feature>
<feature type="region of interest" description="Disordered" evidence="1">
    <location>
        <begin position="179"/>
        <end position="540"/>
    </location>
</feature>
<protein>
    <recommendedName>
        <fullName evidence="5">Fibroin-3 related protein</fullName>
    </recommendedName>
</protein>
<dbReference type="AlphaFoldDB" id="S3CFS6"/>
<dbReference type="Proteomes" id="UP000016922">
    <property type="component" value="Unassembled WGS sequence"/>
</dbReference>